<organism evidence="1">
    <name type="scientific">Oryza sativa subsp. japonica</name>
    <name type="common">Rice</name>
    <dbReference type="NCBI Taxonomy" id="39947"/>
    <lineage>
        <taxon>Eukaryota</taxon>
        <taxon>Viridiplantae</taxon>
        <taxon>Streptophyta</taxon>
        <taxon>Embryophyta</taxon>
        <taxon>Tracheophyta</taxon>
        <taxon>Spermatophyta</taxon>
        <taxon>Magnoliopsida</taxon>
        <taxon>Liliopsida</taxon>
        <taxon>Poales</taxon>
        <taxon>Poaceae</taxon>
        <taxon>BOP clade</taxon>
        <taxon>Oryzoideae</taxon>
        <taxon>Oryzeae</taxon>
        <taxon>Oryzinae</taxon>
        <taxon>Oryza</taxon>
        <taxon>Oryza sativa</taxon>
    </lineage>
</organism>
<name>A3ARZ1_ORYSJ</name>
<dbReference type="EMBL" id="CM000141">
    <property type="protein sequence ID" value="EAZ30080.1"/>
    <property type="molecule type" value="Genomic_DNA"/>
</dbReference>
<dbReference type="Proteomes" id="UP000007752">
    <property type="component" value="Chromosome 4"/>
</dbReference>
<reference evidence="1" key="1">
    <citation type="journal article" date="2005" name="PLoS Biol.">
        <title>The genomes of Oryza sativa: a history of duplications.</title>
        <authorList>
            <person name="Yu J."/>
            <person name="Wang J."/>
            <person name="Lin W."/>
            <person name="Li S."/>
            <person name="Li H."/>
            <person name="Zhou J."/>
            <person name="Ni P."/>
            <person name="Dong W."/>
            <person name="Hu S."/>
            <person name="Zeng C."/>
            <person name="Zhang J."/>
            <person name="Zhang Y."/>
            <person name="Li R."/>
            <person name="Xu Z."/>
            <person name="Li S."/>
            <person name="Li X."/>
            <person name="Zheng H."/>
            <person name="Cong L."/>
            <person name="Lin L."/>
            <person name="Yin J."/>
            <person name="Geng J."/>
            <person name="Li G."/>
            <person name="Shi J."/>
            <person name="Liu J."/>
            <person name="Lv H."/>
            <person name="Li J."/>
            <person name="Wang J."/>
            <person name="Deng Y."/>
            <person name="Ran L."/>
            <person name="Shi X."/>
            <person name="Wang X."/>
            <person name="Wu Q."/>
            <person name="Li C."/>
            <person name="Ren X."/>
            <person name="Wang J."/>
            <person name="Wang X."/>
            <person name="Li D."/>
            <person name="Liu D."/>
            <person name="Zhang X."/>
            <person name="Ji Z."/>
            <person name="Zhao W."/>
            <person name="Sun Y."/>
            <person name="Zhang Z."/>
            <person name="Bao J."/>
            <person name="Han Y."/>
            <person name="Dong L."/>
            <person name="Ji J."/>
            <person name="Chen P."/>
            <person name="Wu S."/>
            <person name="Liu J."/>
            <person name="Xiao Y."/>
            <person name="Bu D."/>
            <person name="Tan J."/>
            <person name="Yang L."/>
            <person name="Ye C."/>
            <person name="Zhang J."/>
            <person name="Xu J."/>
            <person name="Zhou Y."/>
            <person name="Yu Y."/>
            <person name="Zhang B."/>
            <person name="Zhuang S."/>
            <person name="Wei H."/>
            <person name="Liu B."/>
            <person name="Lei M."/>
            <person name="Yu H."/>
            <person name="Li Y."/>
            <person name="Xu H."/>
            <person name="Wei S."/>
            <person name="He X."/>
            <person name="Fang L."/>
            <person name="Zhang Z."/>
            <person name="Zhang Y."/>
            <person name="Huang X."/>
            <person name="Su Z."/>
            <person name="Tong W."/>
            <person name="Li J."/>
            <person name="Tong Z."/>
            <person name="Li S."/>
            <person name="Ye J."/>
            <person name="Wang L."/>
            <person name="Fang L."/>
            <person name="Lei T."/>
            <person name="Chen C."/>
            <person name="Chen H."/>
            <person name="Xu Z."/>
            <person name="Li H."/>
            <person name="Huang H."/>
            <person name="Zhang F."/>
            <person name="Xu H."/>
            <person name="Li N."/>
            <person name="Zhao C."/>
            <person name="Li S."/>
            <person name="Dong L."/>
            <person name="Huang Y."/>
            <person name="Li L."/>
            <person name="Xi Y."/>
            <person name="Qi Q."/>
            <person name="Li W."/>
            <person name="Zhang B."/>
            <person name="Hu W."/>
            <person name="Zhang Y."/>
            <person name="Tian X."/>
            <person name="Jiao Y."/>
            <person name="Liang X."/>
            <person name="Jin J."/>
            <person name="Gao L."/>
            <person name="Zheng W."/>
            <person name="Hao B."/>
            <person name="Liu S."/>
            <person name="Wang W."/>
            <person name="Yuan L."/>
            <person name="Cao M."/>
            <person name="McDermott J."/>
            <person name="Samudrala R."/>
            <person name="Wang J."/>
            <person name="Wong G.K."/>
            <person name="Yang H."/>
        </authorList>
    </citation>
    <scope>NUCLEOTIDE SEQUENCE [LARGE SCALE GENOMIC DNA]</scope>
</reference>
<dbReference type="AlphaFoldDB" id="A3ARZ1"/>
<accession>A3ARZ1</accession>
<proteinExistence type="predicted"/>
<gene>
    <name evidence="1" type="ORF">OsJ_14141</name>
</gene>
<sequence>MRERGGEEAPYLDIVAQRRQASLDLIHLVADVVRDLQPHRQPDLCQPLARGGGSDGGRAGDHWLEEEVALARMRCRWGVGTNARNRGGGGGAWEGERK</sequence>
<reference evidence="1" key="2">
    <citation type="submission" date="2008-12" db="EMBL/GenBank/DDBJ databases">
        <title>Improved gene annotation of the rice (Oryza sativa) genomes.</title>
        <authorList>
            <person name="Wang J."/>
            <person name="Li R."/>
            <person name="Fan W."/>
            <person name="Huang Q."/>
            <person name="Zhang J."/>
            <person name="Zhou Y."/>
            <person name="Hu Y."/>
            <person name="Zi S."/>
            <person name="Li J."/>
            <person name="Ni P."/>
            <person name="Zheng H."/>
            <person name="Zhang Y."/>
            <person name="Zhao M."/>
            <person name="Hao Q."/>
            <person name="McDermott J."/>
            <person name="Samudrala R."/>
            <person name="Kristiansen K."/>
            <person name="Wong G.K.-S."/>
        </authorList>
    </citation>
    <scope>NUCLEOTIDE SEQUENCE</scope>
</reference>
<evidence type="ECO:0000313" key="1">
    <source>
        <dbReference type="EMBL" id="EAZ30080.1"/>
    </source>
</evidence>
<protein>
    <submittedName>
        <fullName evidence="1">Uncharacterized protein</fullName>
    </submittedName>
</protein>